<feature type="compositionally biased region" description="Low complexity" evidence="1">
    <location>
        <begin position="601"/>
        <end position="613"/>
    </location>
</feature>
<name>A0A0N4SWY1_BRUPA</name>
<dbReference type="Pfam" id="PF24630">
    <property type="entry name" value="PIN_TASOR"/>
    <property type="match status" value="1"/>
</dbReference>
<dbReference type="EMBL" id="UZAD01000006">
    <property type="protein sequence ID" value="VDN81347.1"/>
    <property type="molecule type" value="Genomic_DNA"/>
</dbReference>
<protein>
    <submittedName>
        <fullName evidence="5">DUF3715 domain-containing protein</fullName>
    </submittedName>
</protein>
<evidence type="ECO:0000259" key="2">
    <source>
        <dbReference type="Pfam" id="PF24630"/>
    </source>
</evidence>
<dbReference type="WBParaSite" id="BPAG_0000016001-mRNA-1">
    <property type="protein sequence ID" value="BPAG_0000016001-mRNA-1"/>
    <property type="gene ID" value="BPAG_0000016001"/>
</dbReference>
<dbReference type="PANTHER" id="PTHR16207">
    <property type="entry name" value="SET DOMAIN-CONTAINING PROTEIN"/>
    <property type="match status" value="1"/>
</dbReference>
<evidence type="ECO:0000256" key="1">
    <source>
        <dbReference type="SAM" id="MobiDB-lite"/>
    </source>
</evidence>
<accession>A0A0N4SWY1</accession>
<gene>
    <name evidence="3" type="ORF">BPAG_LOCUS161</name>
</gene>
<evidence type="ECO:0000313" key="4">
    <source>
        <dbReference type="Proteomes" id="UP000278627"/>
    </source>
</evidence>
<organism evidence="5">
    <name type="scientific">Brugia pahangi</name>
    <name type="common">Filarial nematode worm</name>
    <dbReference type="NCBI Taxonomy" id="6280"/>
    <lineage>
        <taxon>Eukaryota</taxon>
        <taxon>Metazoa</taxon>
        <taxon>Ecdysozoa</taxon>
        <taxon>Nematoda</taxon>
        <taxon>Chromadorea</taxon>
        <taxon>Rhabditida</taxon>
        <taxon>Spirurina</taxon>
        <taxon>Spiruromorpha</taxon>
        <taxon>Filarioidea</taxon>
        <taxon>Onchocercidae</taxon>
        <taxon>Brugia</taxon>
    </lineage>
</organism>
<feature type="compositionally biased region" description="Acidic residues" evidence="1">
    <location>
        <begin position="460"/>
        <end position="471"/>
    </location>
</feature>
<feature type="region of interest" description="Disordered" evidence="1">
    <location>
        <begin position="518"/>
        <end position="537"/>
    </location>
</feature>
<feature type="domain" description="TASOR PIN" evidence="2">
    <location>
        <begin position="993"/>
        <end position="1084"/>
    </location>
</feature>
<evidence type="ECO:0000313" key="5">
    <source>
        <dbReference type="WBParaSite" id="BPAG_0000016001-mRNA-1"/>
    </source>
</evidence>
<dbReference type="InterPro" id="IPR056242">
    <property type="entry name" value="PIN_TASOR"/>
</dbReference>
<reference evidence="3 4" key="2">
    <citation type="submission" date="2018-11" db="EMBL/GenBank/DDBJ databases">
        <authorList>
            <consortium name="Pathogen Informatics"/>
        </authorList>
    </citation>
    <scope>NUCLEOTIDE SEQUENCE [LARGE SCALE GENOMIC DNA]</scope>
</reference>
<feature type="region of interest" description="Disordered" evidence="1">
    <location>
        <begin position="448"/>
        <end position="508"/>
    </location>
</feature>
<sequence length="1086" mass="121540">MQRNDFYIPRKSLNETNISLHCVNDVAINSEPFRNIYQQVISSHISSSCQDRESIRIVRCRIISNKQLETRFSNFRRSLESQRLPADVSFGYTLLSDNVREMELIAQWGLSVNNNFVGDLGEPTYGVYLSGHPDLVTPAPFLGRTKLKILACKILKGRCNIVGLGSYHLLPTRGCHSHSAMQPMDCKLSRHDNYRCDQIFLFEEKGVGYSKSPANILPFAIYDVEFPPNTVLSFKGTDSIVWSGNLLIGNKRYSRVSLYSLAAATKPPLIDTYEVTDFIRWTTCLAFPPVLELLKPPALGEIALKKEVLLVDSQRLVYYFTLFSEDDSHDFVLLHESMRIKQAASAGITIFPSVGIFILLPNGLFSDLLTLPKTAGNIFHCLYLTSDLNCSLINGAFEAMSTEENDEFMRPLLLQERIDGLDVRIQELVRNVAKKTLLSEENSNKLKIQGETSNASSEAVDMDIADSDDDEEKRGWRVERMNSKSGMENSLKEHPISTSDSKLKPNLPHSIDEAVSKHKRLLSSNPRRGKMFISRDPRKRLINGRDLPIPSCSVAERKISDWNSLREQSPTPSFGLPAIDFRGYSPSDALSSGESSPRAVSQSQSSPSNSSPNLGVNDSTAFLGSFSRNQSEPDSTESPASPPHESGVFVATAPKIISDYDMRSAIDASFQMPARQYRPPEVTPFTAVASIEAVKNPEPLTDKKQKNLAINDEPTYILPELVSFPSHSIQRNPAESEKKDSLLNSPAQHFQWNVFPNSDVDDHDLSFWKTNNESIASGDVDMRAIHSVSTVPDTSREVIVSAAHHVRSVIQAPIVFSNGDTDHRMISSAVRPSTSAHSPESFTNESTGRLRMHHFSSLTSVPYAGSFRYSSTTPTSYTARFKHPRVYGFFNQPTIHRQSKPYYARGAVSSSSSVTFQRRGVLLIDDIQFTVGALYGSEAFPDDSGAFFELEGKWFQFLVGQTTYTSQAGFDFGWNYSKYKASRNPITNTSSNSDSKIVEKYAHYEEIIKEYENLKVIQTMKPHECDKNKNDANILLKCLSHIANTNRKCAMIYLTDMSKDSSVGKQIACTGFEIYRSVELLKKFDI</sequence>
<proteinExistence type="predicted"/>
<dbReference type="STRING" id="6280.A0A0N4SWY1"/>
<keyword evidence="4" id="KW-1185">Reference proteome</keyword>
<reference evidence="5" key="1">
    <citation type="submission" date="2017-02" db="UniProtKB">
        <authorList>
            <consortium name="WormBaseParasite"/>
        </authorList>
    </citation>
    <scope>IDENTIFICATION</scope>
</reference>
<evidence type="ECO:0000313" key="3">
    <source>
        <dbReference type="EMBL" id="VDN81347.1"/>
    </source>
</evidence>
<feature type="region of interest" description="Disordered" evidence="1">
    <location>
        <begin position="585"/>
        <end position="647"/>
    </location>
</feature>
<dbReference type="AlphaFoldDB" id="A0A0N4SWY1"/>
<feature type="compositionally biased region" description="Basic and acidic residues" evidence="1">
    <location>
        <begin position="472"/>
        <end position="482"/>
    </location>
</feature>
<dbReference type="GO" id="GO:0045814">
    <property type="term" value="P:negative regulation of gene expression, epigenetic"/>
    <property type="evidence" value="ECO:0007669"/>
    <property type="project" value="InterPro"/>
</dbReference>
<feature type="compositionally biased region" description="Polar residues" evidence="1">
    <location>
        <begin position="614"/>
        <end position="639"/>
    </location>
</feature>
<dbReference type="PANTHER" id="PTHR16207:SF11">
    <property type="entry name" value="SET DOMAIN-CONTAINING PROTEIN"/>
    <property type="match status" value="1"/>
</dbReference>
<feature type="compositionally biased region" description="Polar residues" evidence="1">
    <location>
        <begin position="588"/>
        <end position="600"/>
    </location>
</feature>
<dbReference type="InterPro" id="IPR046432">
    <property type="entry name" value="TASOR"/>
</dbReference>
<dbReference type="Proteomes" id="UP000278627">
    <property type="component" value="Unassembled WGS sequence"/>
</dbReference>
<dbReference type="GO" id="GO:0005654">
    <property type="term" value="C:nucleoplasm"/>
    <property type="evidence" value="ECO:0007669"/>
    <property type="project" value="TreeGrafter"/>
</dbReference>